<dbReference type="Gene3D" id="1.20.20.10">
    <property type="entry name" value="F1F0 ATP synthase subunit C"/>
    <property type="match status" value="1"/>
</dbReference>
<reference evidence="15" key="2">
    <citation type="journal article" date="2021" name="PeerJ">
        <title>Extensive microbial diversity within the chicken gut microbiome revealed by metagenomics and culture.</title>
        <authorList>
            <person name="Gilroy R."/>
            <person name="Ravi A."/>
            <person name="Getino M."/>
            <person name="Pursley I."/>
            <person name="Horton D.L."/>
            <person name="Alikhan N.F."/>
            <person name="Baker D."/>
            <person name="Gharbi K."/>
            <person name="Hall N."/>
            <person name="Watson M."/>
            <person name="Adriaenssens E.M."/>
            <person name="Foster-Nyarko E."/>
            <person name="Jarju S."/>
            <person name="Secka A."/>
            <person name="Antonio M."/>
            <person name="Oren A."/>
            <person name="Chaudhuri R.R."/>
            <person name="La Ragione R."/>
            <person name="Hildebrand F."/>
            <person name="Pallen M.J."/>
        </authorList>
    </citation>
    <scope>NUCLEOTIDE SEQUENCE</scope>
    <source>
        <strain evidence="15">ChiGjej1B1-22543</strain>
    </source>
</reference>
<dbReference type="AlphaFoldDB" id="A0A9D1LNY4"/>
<dbReference type="InterPro" id="IPR020537">
    <property type="entry name" value="ATP_synth_F0_csu_DDCD_BS"/>
</dbReference>
<dbReference type="InterPro" id="IPR005953">
    <property type="entry name" value="ATP_synth_csu_bac/chlpt"/>
</dbReference>
<keyword evidence="6 13" id="KW-0375">Hydrogen ion transport</keyword>
<evidence type="ECO:0000256" key="7">
    <source>
        <dbReference type="ARBA" id="ARBA00022989"/>
    </source>
</evidence>
<dbReference type="GO" id="GO:0005886">
    <property type="term" value="C:plasma membrane"/>
    <property type="evidence" value="ECO:0007669"/>
    <property type="project" value="UniProtKB-SubCell"/>
</dbReference>
<evidence type="ECO:0000313" key="16">
    <source>
        <dbReference type="Proteomes" id="UP000824070"/>
    </source>
</evidence>
<evidence type="ECO:0000256" key="2">
    <source>
        <dbReference type="ARBA" id="ARBA00006704"/>
    </source>
</evidence>
<evidence type="ECO:0000256" key="12">
    <source>
        <dbReference type="ARBA" id="ARBA00025198"/>
    </source>
</evidence>
<dbReference type="GO" id="GO:0046933">
    <property type="term" value="F:proton-transporting ATP synthase activity, rotational mechanism"/>
    <property type="evidence" value="ECO:0007669"/>
    <property type="project" value="UniProtKB-UniRule"/>
</dbReference>
<evidence type="ECO:0000256" key="10">
    <source>
        <dbReference type="ARBA" id="ARBA00023136"/>
    </source>
</evidence>
<evidence type="ECO:0000256" key="11">
    <source>
        <dbReference type="ARBA" id="ARBA00023310"/>
    </source>
</evidence>
<dbReference type="PANTHER" id="PTHR10031:SF0">
    <property type="entry name" value="ATPASE PROTEIN 9"/>
    <property type="match status" value="1"/>
</dbReference>
<comment type="function">
    <text evidence="13">Key component of the F(0) channel; it plays a direct role in translocation across the membrane. A homomeric c-ring of between 10-14 subunits forms the central stalk rotor element with the F(1) delta and epsilon subunits.</text>
</comment>
<dbReference type="InterPro" id="IPR000454">
    <property type="entry name" value="ATP_synth_F0_csu"/>
</dbReference>
<keyword evidence="9 13" id="KW-0446">Lipid-binding</keyword>
<gene>
    <name evidence="13 15" type="primary">atpE</name>
    <name evidence="15" type="ORF">IAC52_03430</name>
</gene>
<protein>
    <recommendedName>
        <fullName evidence="13">ATP synthase subunit c</fullName>
    </recommendedName>
    <alternativeName>
        <fullName evidence="13">ATP synthase F(0) sector subunit c</fullName>
    </alternativeName>
    <alternativeName>
        <fullName evidence="13">F-type ATPase subunit c</fullName>
        <shortName evidence="13">F-ATPase subunit c</shortName>
    </alternativeName>
    <alternativeName>
        <fullName evidence="13">Lipid-binding protein</fullName>
    </alternativeName>
</protein>
<reference evidence="15" key="1">
    <citation type="submission" date="2020-10" db="EMBL/GenBank/DDBJ databases">
        <authorList>
            <person name="Gilroy R."/>
        </authorList>
    </citation>
    <scope>NUCLEOTIDE SEQUENCE</scope>
    <source>
        <strain evidence="15">ChiGjej1B1-22543</strain>
    </source>
</reference>
<dbReference type="GO" id="GO:0033177">
    <property type="term" value="C:proton-transporting two-sector ATPase complex, proton-transporting domain"/>
    <property type="evidence" value="ECO:0007669"/>
    <property type="project" value="InterPro"/>
</dbReference>
<organism evidence="15 16">
    <name type="scientific">Candidatus Alloenteromonas pullicola</name>
    <dbReference type="NCBI Taxonomy" id="2840784"/>
    <lineage>
        <taxon>Bacteria</taxon>
        <taxon>Bacillati</taxon>
        <taxon>Bacillota</taxon>
        <taxon>Bacillota incertae sedis</taxon>
        <taxon>Candidatus Alloenteromonas</taxon>
    </lineage>
</organism>
<feature type="domain" description="V-ATPase proteolipid subunit C-like" evidence="14">
    <location>
        <begin position="6"/>
        <end position="68"/>
    </location>
</feature>
<evidence type="ECO:0000256" key="6">
    <source>
        <dbReference type="ARBA" id="ARBA00022781"/>
    </source>
</evidence>
<dbReference type="PANTHER" id="PTHR10031">
    <property type="entry name" value="ATP SYNTHASE LIPID-BINDING PROTEIN, MITOCHONDRIAL"/>
    <property type="match status" value="1"/>
</dbReference>
<keyword evidence="8 13" id="KW-0406">Ion transport</keyword>
<keyword evidence="3 13" id="KW-0813">Transport</keyword>
<dbReference type="InterPro" id="IPR035921">
    <property type="entry name" value="F/V-ATP_Csub_sf"/>
</dbReference>
<evidence type="ECO:0000259" key="14">
    <source>
        <dbReference type="Pfam" id="PF00137"/>
    </source>
</evidence>
<evidence type="ECO:0000256" key="1">
    <source>
        <dbReference type="ARBA" id="ARBA00004141"/>
    </source>
</evidence>
<evidence type="ECO:0000256" key="13">
    <source>
        <dbReference type="HAMAP-Rule" id="MF_01396"/>
    </source>
</evidence>
<keyword evidence="11 13" id="KW-0066">ATP synthesis</keyword>
<evidence type="ECO:0000256" key="9">
    <source>
        <dbReference type="ARBA" id="ARBA00023121"/>
    </source>
</evidence>
<evidence type="ECO:0000256" key="8">
    <source>
        <dbReference type="ARBA" id="ARBA00023065"/>
    </source>
</evidence>
<dbReference type="SUPFAM" id="SSF81333">
    <property type="entry name" value="F1F0 ATP synthase subunit C"/>
    <property type="match status" value="1"/>
</dbReference>
<dbReference type="NCBIfam" id="TIGR01260">
    <property type="entry name" value="ATP_synt_c"/>
    <property type="match status" value="1"/>
</dbReference>
<keyword evidence="7 13" id="KW-1133">Transmembrane helix</keyword>
<evidence type="ECO:0000256" key="5">
    <source>
        <dbReference type="ARBA" id="ARBA00022692"/>
    </source>
</evidence>
<keyword evidence="4 13" id="KW-0138">CF(0)</keyword>
<dbReference type="InterPro" id="IPR002379">
    <property type="entry name" value="ATPase_proteolipid_c-like_dom"/>
</dbReference>
<dbReference type="PRINTS" id="PR00124">
    <property type="entry name" value="ATPASEC"/>
</dbReference>
<dbReference type="Pfam" id="PF00137">
    <property type="entry name" value="ATP-synt_C"/>
    <property type="match status" value="1"/>
</dbReference>
<evidence type="ECO:0000256" key="3">
    <source>
        <dbReference type="ARBA" id="ARBA00022448"/>
    </source>
</evidence>
<keyword evidence="5 13" id="KW-0812">Transmembrane</keyword>
<proteinExistence type="inferred from homology"/>
<dbReference type="CDD" id="cd18121">
    <property type="entry name" value="ATP-synt_Fo_c"/>
    <property type="match status" value="1"/>
</dbReference>
<comment type="similarity">
    <text evidence="2 13">Belongs to the ATPase C chain family.</text>
</comment>
<accession>A0A9D1LNY4</accession>
<name>A0A9D1LNY4_9FIRM</name>
<comment type="function">
    <text evidence="12 13">F(1)F(0) ATP synthase produces ATP from ADP in the presence of a proton or sodium gradient. F-type ATPases consist of two structural domains, F(1) containing the extramembraneous catalytic core and F(0) containing the membrane proton channel, linked together by a central stalk and a peripheral stalk. During catalysis, ATP synthesis in the catalytic domain of F(1) is coupled via a rotary mechanism of the central stalk subunits to proton translocation.</text>
</comment>
<dbReference type="Proteomes" id="UP000824070">
    <property type="component" value="Unassembled WGS sequence"/>
</dbReference>
<keyword evidence="13" id="KW-1003">Cell membrane</keyword>
<dbReference type="GO" id="GO:0008289">
    <property type="term" value="F:lipid binding"/>
    <property type="evidence" value="ECO:0007669"/>
    <property type="project" value="UniProtKB-KW"/>
</dbReference>
<keyword evidence="10 13" id="KW-0472">Membrane</keyword>
<dbReference type="GO" id="GO:0045259">
    <property type="term" value="C:proton-transporting ATP synthase complex"/>
    <property type="evidence" value="ECO:0007669"/>
    <property type="project" value="UniProtKB-KW"/>
</dbReference>
<feature type="transmembrane region" description="Helical" evidence="13">
    <location>
        <begin position="47"/>
        <end position="72"/>
    </location>
</feature>
<sequence>MGLVALAAGICCCTGTFSAIGEAWICSHAIDGIARNPEMYGKLRSTMILAVALDESTAIYALIVAILIIFVLPSMF</sequence>
<evidence type="ECO:0000313" key="15">
    <source>
        <dbReference type="EMBL" id="HIU45332.1"/>
    </source>
</evidence>
<evidence type="ECO:0000256" key="4">
    <source>
        <dbReference type="ARBA" id="ARBA00022547"/>
    </source>
</evidence>
<dbReference type="EMBL" id="DVMV01000024">
    <property type="protein sequence ID" value="HIU45332.1"/>
    <property type="molecule type" value="Genomic_DNA"/>
</dbReference>
<comment type="subcellular location">
    <subcellularLocation>
        <location evidence="13">Cell membrane</location>
        <topology evidence="13">Multi-pass membrane protein</topology>
    </subcellularLocation>
    <subcellularLocation>
        <location evidence="1">Membrane</location>
        <topology evidence="1">Multi-pass membrane protein</topology>
    </subcellularLocation>
</comment>
<feature type="site" description="Reversibly protonated during proton transport" evidence="13">
    <location>
        <position position="55"/>
    </location>
</feature>
<dbReference type="PROSITE" id="PS00605">
    <property type="entry name" value="ATPASE_C"/>
    <property type="match status" value="1"/>
</dbReference>
<comment type="caution">
    <text evidence="15">The sequence shown here is derived from an EMBL/GenBank/DDBJ whole genome shotgun (WGS) entry which is preliminary data.</text>
</comment>
<comment type="caution">
    <text evidence="13">Lacks conserved residue(s) required for the propagation of feature annotation.</text>
</comment>
<dbReference type="HAMAP" id="MF_01396">
    <property type="entry name" value="ATP_synth_c_bact"/>
    <property type="match status" value="1"/>
</dbReference>
<dbReference type="InterPro" id="IPR038662">
    <property type="entry name" value="ATP_synth_F0_csu_sf"/>
</dbReference>